<dbReference type="CDD" id="cd13184">
    <property type="entry name" value="FERM_C_4_1_family"/>
    <property type="match status" value="1"/>
</dbReference>
<accession>A0A2G8KGH9</accession>
<keyword evidence="5" id="KW-1185">Reference proteome</keyword>
<comment type="caution">
    <text evidence="4">The sequence shown here is derived from an EMBL/GenBank/DDBJ whole genome shotgun (WGS) entry which is preliminary data.</text>
</comment>
<dbReference type="AlphaFoldDB" id="A0A2G8KGH9"/>
<feature type="compositionally biased region" description="Polar residues" evidence="2">
    <location>
        <begin position="261"/>
        <end position="276"/>
    </location>
</feature>
<organism evidence="4 5">
    <name type="scientific">Stichopus japonicus</name>
    <name type="common">Sea cucumber</name>
    <dbReference type="NCBI Taxonomy" id="307972"/>
    <lineage>
        <taxon>Eukaryota</taxon>
        <taxon>Metazoa</taxon>
        <taxon>Echinodermata</taxon>
        <taxon>Eleutherozoa</taxon>
        <taxon>Echinozoa</taxon>
        <taxon>Holothuroidea</taxon>
        <taxon>Aspidochirotacea</taxon>
        <taxon>Aspidochirotida</taxon>
        <taxon>Stichopodidae</taxon>
        <taxon>Apostichopus</taxon>
    </lineage>
</organism>
<dbReference type="InterPro" id="IPR035963">
    <property type="entry name" value="FERM_2"/>
</dbReference>
<dbReference type="Gene3D" id="2.30.29.30">
    <property type="entry name" value="Pleckstrin-homology domain (PH domain)/Phosphotyrosine-binding domain (PTB)"/>
    <property type="match status" value="1"/>
</dbReference>
<dbReference type="Pfam" id="PF05902">
    <property type="entry name" value="4_1_CTD"/>
    <property type="match status" value="1"/>
</dbReference>
<dbReference type="PANTHER" id="PTHR23280">
    <property type="entry name" value="4.1 G PROTEIN"/>
    <property type="match status" value="1"/>
</dbReference>
<feature type="region of interest" description="Disordered" evidence="2">
    <location>
        <begin position="1"/>
        <end position="20"/>
    </location>
</feature>
<dbReference type="InterPro" id="IPR019748">
    <property type="entry name" value="FERM_central"/>
</dbReference>
<dbReference type="SUPFAM" id="SSF47031">
    <property type="entry name" value="Second domain of FERM"/>
    <property type="match status" value="1"/>
</dbReference>
<evidence type="ECO:0000259" key="3">
    <source>
        <dbReference type="PROSITE" id="PS50057"/>
    </source>
</evidence>
<dbReference type="Proteomes" id="UP000230750">
    <property type="component" value="Unassembled WGS sequence"/>
</dbReference>
<dbReference type="PROSITE" id="PS50057">
    <property type="entry name" value="FERM_3"/>
    <property type="match status" value="1"/>
</dbReference>
<protein>
    <recommendedName>
        <fullName evidence="3">FERM domain-containing protein</fullName>
    </recommendedName>
</protein>
<dbReference type="Pfam" id="PF08736">
    <property type="entry name" value="FA"/>
    <property type="match status" value="1"/>
</dbReference>
<sequence length="638" mass="71741">MKGDYKETRDGEKKATGEEERYQLCLQLREDIQKGKLPCSQVTHALLGSYVVQSELGDHDPEKHGNDTAYLKPFNFAPNGTSDDEQKKLEEKVLELHKTHKGQTPSEADLHFLENAKKLAMYGVDLHHARDAEGVDIMVGVCEKGLLVYRDRLRINRFAWPKILKISYKRNNFYVKLRPGEYERFESTIGFKLANYRAAKRLWKSCVEHHTFFRLVTPERPSKRPLIHLGSNFRYSGRTLHQTRAATATIDRDNPSFRRANPSTRATQSLDGYSGSSDHDPERVDEVIMAQSASNEERPRSIIEDHVMPYADNPEDAHKPQPSDGPDEDGIVLANDGSYISRETTVTTTTTTKTFTVNDDEEEEKEQNILEGEPILLELESPNATVTTTTYYSELSSPITEKVFLELTPKPNEDETPIVMDEAPTQESSPPPPPPSTMDDTSPPNPPLPIEEKDTPAVPADTEEDDELVQVVPTDQEENQPFVRTANIVHQVAGEENDETVHTTDVPFVQTENTTITFEKDAPDITDGDGTLISAQTLSSETCTTTHYAHNEGFNNLESCFKKSSVIDRFTIKGNVTQTKVEKKIVIQGDGEIDHNQVLAQTLEEEKKSNPSFTVTRIEVRKEGEEVLDVTNGETEVE</sequence>
<dbReference type="InterPro" id="IPR014847">
    <property type="entry name" value="FA"/>
</dbReference>
<dbReference type="InterPro" id="IPR008379">
    <property type="entry name" value="Band_4.1_C"/>
</dbReference>
<feature type="region of interest" description="Disordered" evidence="2">
    <location>
        <begin position="422"/>
        <end position="466"/>
    </location>
</feature>
<dbReference type="FunFam" id="2.30.29.30:FF:000001">
    <property type="entry name" value="Erythrocyte membrane protein band 4.1"/>
    <property type="match status" value="1"/>
</dbReference>
<dbReference type="InterPro" id="IPR011993">
    <property type="entry name" value="PH-like_dom_sf"/>
</dbReference>
<reference evidence="4 5" key="1">
    <citation type="journal article" date="2017" name="PLoS Biol.">
        <title>The sea cucumber genome provides insights into morphological evolution and visceral regeneration.</title>
        <authorList>
            <person name="Zhang X."/>
            <person name="Sun L."/>
            <person name="Yuan J."/>
            <person name="Sun Y."/>
            <person name="Gao Y."/>
            <person name="Zhang L."/>
            <person name="Li S."/>
            <person name="Dai H."/>
            <person name="Hamel J.F."/>
            <person name="Liu C."/>
            <person name="Yu Y."/>
            <person name="Liu S."/>
            <person name="Lin W."/>
            <person name="Guo K."/>
            <person name="Jin S."/>
            <person name="Xu P."/>
            <person name="Storey K.B."/>
            <person name="Huan P."/>
            <person name="Zhang T."/>
            <person name="Zhou Y."/>
            <person name="Zhang J."/>
            <person name="Lin C."/>
            <person name="Li X."/>
            <person name="Xing L."/>
            <person name="Huo D."/>
            <person name="Sun M."/>
            <person name="Wang L."/>
            <person name="Mercier A."/>
            <person name="Li F."/>
            <person name="Yang H."/>
            <person name="Xiang J."/>
        </authorList>
    </citation>
    <scope>NUCLEOTIDE SEQUENCE [LARGE SCALE GENOMIC DNA]</scope>
    <source>
        <strain evidence="4">Shaxun</strain>
        <tissue evidence="4">Muscle</tissue>
    </source>
</reference>
<dbReference type="GO" id="GO:0005856">
    <property type="term" value="C:cytoskeleton"/>
    <property type="evidence" value="ECO:0007669"/>
    <property type="project" value="InterPro"/>
</dbReference>
<feature type="domain" description="FERM" evidence="3">
    <location>
        <begin position="1"/>
        <end position="217"/>
    </location>
</feature>
<evidence type="ECO:0000313" key="5">
    <source>
        <dbReference type="Proteomes" id="UP000230750"/>
    </source>
</evidence>
<dbReference type="PRINTS" id="PR00935">
    <property type="entry name" value="BAND41"/>
</dbReference>
<dbReference type="InterPro" id="IPR019749">
    <property type="entry name" value="Band_41_domain"/>
</dbReference>
<keyword evidence="1" id="KW-0597">Phosphoprotein</keyword>
<proteinExistence type="predicted"/>
<dbReference type="CDD" id="cd14473">
    <property type="entry name" value="FERM_B-lobe"/>
    <property type="match status" value="1"/>
</dbReference>
<dbReference type="InterPro" id="IPR018980">
    <property type="entry name" value="FERM_PH-like_C"/>
</dbReference>
<dbReference type="GO" id="GO:0005198">
    <property type="term" value="F:structural molecule activity"/>
    <property type="evidence" value="ECO:0007669"/>
    <property type="project" value="InterPro"/>
</dbReference>
<dbReference type="InterPro" id="IPR014352">
    <property type="entry name" value="FERM/acyl-CoA-bd_prot_sf"/>
</dbReference>
<feature type="region of interest" description="Disordered" evidence="2">
    <location>
        <begin position="244"/>
        <end position="282"/>
    </location>
</feature>
<evidence type="ECO:0000313" key="4">
    <source>
        <dbReference type="EMBL" id="PIK47104.1"/>
    </source>
</evidence>
<dbReference type="Pfam" id="PF00373">
    <property type="entry name" value="FERM_M"/>
    <property type="match status" value="1"/>
</dbReference>
<dbReference type="InterPro" id="IPR000299">
    <property type="entry name" value="FERM_domain"/>
</dbReference>
<dbReference type="PANTHER" id="PTHR23280:SF21">
    <property type="entry name" value="PROTEIN 4.1 HOMOLOG"/>
    <property type="match status" value="1"/>
</dbReference>
<evidence type="ECO:0000256" key="2">
    <source>
        <dbReference type="SAM" id="MobiDB-lite"/>
    </source>
</evidence>
<dbReference type="SMART" id="SM00295">
    <property type="entry name" value="B41"/>
    <property type="match status" value="1"/>
</dbReference>
<name>A0A2G8KGH9_STIJA</name>
<dbReference type="GO" id="GO:0005886">
    <property type="term" value="C:plasma membrane"/>
    <property type="evidence" value="ECO:0007669"/>
    <property type="project" value="TreeGrafter"/>
</dbReference>
<dbReference type="GO" id="GO:0031032">
    <property type="term" value="P:actomyosin structure organization"/>
    <property type="evidence" value="ECO:0007669"/>
    <property type="project" value="TreeGrafter"/>
</dbReference>
<dbReference type="EMBL" id="MRZV01000601">
    <property type="protein sequence ID" value="PIK47104.1"/>
    <property type="molecule type" value="Genomic_DNA"/>
</dbReference>
<dbReference type="InterPro" id="IPR019747">
    <property type="entry name" value="FERM_CS"/>
</dbReference>
<dbReference type="STRING" id="307972.A0A2G8KGH9"/>
<dbReference type="Pfam" id="PF09380">
    <property type="entry name" value="FERM_C"/>
    <property type="match status" value="1"/>
</dbReference>
<dbReference type="SMART" id="SM01196">
    <property type="entry name" value="FERM_C"/>
    <property type="match status" value="1"/>
</dbReference>
<gene>
    <name evidence="4" type="ORF">BSL78_16031</name>
</gene>
<dbReference type="GO" id="GO:0003779">
    <property type="term" value="F:actin binding"/>
    <property type="evidence" value="ECO:0007669"/>
    <property type="project" value="InterPro"/>
</dbReference>
<dbReference type="SMART" id="SM01195">
    <property type="entry name" value="FA"/>
    <property type="match status" value="1"/>
</dbReference>
<dbReference type="SUPFAM" id="SSF50729">
    <property type="entry name" value="PH domain-like"/>
    <property type="match status" value="1"/>
</dbReference>
<dbReference type="PROSITE" id="PS00661">
    <property type="entry name" value="FERM_2"/>
    <property type="match status" value="1"/>
</dbReference>
<feature type="region of interest" description="Disordered" evidence="2">
    <location>
        <begin position="310"/>
        <end position="330"/>
    </location>
</feature>
<dbReference type="OrthoDB" id="6589456at2759"/>
<evidence type="ECO:0000256" key="1">
    <source>
        <dbReference type="ARBA" id="ARBA00022553"/>
    </source>
</evidence>
<dbReference type="Gene3D" id="1.20.80.10">
    <property type="match status" value="1"/>
</dbReference>